<organism evidence="1 2">
    <name type="scientific">Hyalomma asiaticum</name>
    <name type="common">Tick</name>
    <dbReference type="NCBI Taxonomy" id="266040"/>
    <lineage>
        <taxon>Eukaryota</taxon>
        <taxon>Metazoa</taxon>
        <taxon>Ecdysozoa</taxon>
        <taxon>Arthropoda</taxon>
        <taxon>Chelicerata</taxon>
        <taxon>Arachnida</taxon>
        <taxon>Acari</taxon>
        <taxon>Parasitiformes</taxon>
        <taxon>Ixodida</taxon>
        <taxon>Ixodoidea</taxon>
        <taxon>Ixodidae</taxon>
        <taxon>Hyalomminae</taxon>
        <taxon>Hyalomma</taxon>
    </lineage>
</organism>
<accession>A0ACB7TP52</accession>
<name>A0ACB7TP52_HYAAI</name>
<dbReference type="EMBL" id="CM023481">
    <property type="protein sequence ID" value="KAH6947901.1"/>
    <property type="molecule type" value="Genomic_DNA"/>
</dbReference>
<proteinExistence type="predicted"/>
<evidence type="ECO:0000313" key="1">
    <source>
        <dbReference type="EMBL" id="KAH6947901.1"/>
    </source>
</evidence>
<dbReference type="Proteomes" id="UP000821845">
    <property type="component" value="Chromosome 1"/>
</dbReference>
<evidence type="ECO:0000313" key="2">
    <source>
        <dbReference type="Proteomes" id="UP000821845"/>
    </source>
</evidence>
<comment type="caution">
    <text evidence="1">The sequence shown here is derived from an EMBL/GenBank/DDBJ whole genome shotgun (WGS) entry which is preliminary data.</text>
</comment>
<keyword evidence="2" id="KW-1185">Reference proteome</keyword>
<protein>
    <submittedName>
        <fullName evidence="1">Uncharacterized protein</fullName>
    </submittedName>
</protein>
<reference evidence="1" key="1">
    <citation type="submission" date="2020-05" db="EMBL/GenBank/DDBJ databases">
        <title>Large-scale comparative analyses of tick genomes elucidate their genetic diversity and vector capacities.</title>
        <authorList>
            <person name="Jia N."/>
            <person name="Wang J."/>
            <person name="Shi W."/>
            <person name="Du L."/>
            <person name="Sun Y."/>
            <person name="Zhan W."/>
            <person name="Jiang J."/>
            <person name="Wang Q."/>
            <person name="Zhang B."/>
            <person name="Ji P."/>
            <person name="Sakyi L.B."/>
            <person name="Cui X."/>
            <person name="Yuan T."/>
            <person name="Jiang B."/>
            <person name="Yang W."/>
            <person name="Lam T.T.-Y."/>
            <person name="Chang Q."/>
            <person name="Ding S."/>
            <person name="Wang X."/>
            <person name="Zhu J."/>
            <person name="Ruan X."/>
            <person name="Zhao L."/>
            <person name="Wei J."/>
            <person name="Que T."/>
            <person name="Du C."/>
            <person name="Cheng J."/>
            <person name="Dai P."/>
            <person name="Han X."/>
            <person name="Huang E."/>
            <person name="Gao Y."/>
            <person name="Liu J."/>
            <person name="Shao H."/>
            <person name="Ye R."/>
            <person name="Li L."/>
            <person name="Wei W."/>
            <person name="Wang X."/>
            <person name="Wang C."/>
            <person name="Yang T."/>
            <person name="Huo Q."/>
            <person name="Li W."/>
            <person name="Guo W."/>
            <person name="Chen H."/>
            <person name="Zhou L."/>
            <person name="Ni X."/>
            <person name="Tian J."/>
            <person name="Zhou Y."/>
            <person name="Sheng Y."/>
            <person name="Liu T."/>
            <person name="Pan Y."/>
            <person name="Xia L."/>
            <person name="Li J."/>
            <person name="Zhao F."/>
            <person name="Cao W."/>
        </authorList>
    </citation>
    <scope>NUCLEOTIDE SEQUENCE</scope>
    <source>
        <strain evidence="1">Hyas-2018</strain>
    </source>
</reference>
<sequence>MSHATKVVFLVDVASFFSREDRLNVSDYQQAVNAIKYCCLKFLTHFGTNKTRWGYKFYNSNGLARQRMEKRLFCEFNLETFDDFEDDLVRRFEHYRQACDAIDRSGTRNIPEKDPPCSVLRAALTQIFSEYQWDAPSLSSPVKWKSRKRKRNCTERRVSLIFEMKKLFSRFERIDQGAAREANNFVGKVFTVGRHTVTVEDVIAEGGFAIVFLVKGSNNVRYALKRMFVNEEHGLNVCKREIQIASNLSGHKNIIGFVDSVINHVGGGVYEVLMLMHYYKGHVLQLMNDKLHTGFSEQEVLKIFCDICEAVSRLHHCQTPIVHRDLKVVFAFLLTCFV</sequence>
<gene>
    <name evidence="1" type="ORF">HPB50_022075</name>
</gene>